<dbReference type="PROSITE" id="PS51494">
    <property type="entry name" value="SPOIVB"/>
    <property type="match status" value="1"/>
</dbReference>
<dbReference type="EMBL" id="JANUCP010000001">
    <property type="protein sequence ID" value="MCS3918330.1"/>
    <property type="molecule type" value="Genomic_DNA"/>
</dbReference>
<evidence type="ECO:0000256" key="1">
    <source>
        <dbReference type="SAM" id="MobiDB-lite"/>
    </source>
</evidence>
<reference evidence="3 4" key="1">
    <citation type="submission" date="2022-08" db="EMBL/GenBank/DDBJ databases">
        <title>Bacterial and archaeal communities from various locations to study Microbial Dark Matter (Phase II).</title>
        <authorList>
            <person name="Stepanauskas R."/>
        </authorList>
    </citation>
    <scope>NUCLEOTIDE SEQUENCE [LARGE SCALE GENOMIC DNA]</scope>
    <source>
        <strain evidence="3 4">PD1</strain>
    </source>
</reference>
<gene>
    <name evidence="3" type="ORF">M2350_000727</name>
</gene>
<keyword evidence="4" id="KW-1185">Reference proteome</keyword>
<protein>
    <recommendedName>
        <fullName evidence="2">Peptidase S55 domain-containing protein</fullName>
    </recommendedName>
</protein>
<feature type="compositionally biased region" description="Basic and acidic residues" evidence="1">
    <location>
        <begin position="1248"/>
        <end position="1261"/>
    </location>
</feature>
<feature type="compositionally biased region" description="Low complexity" evidence="1">
    <location>
        <begin position="745"/>
        <end position="763"/>
    </location>
</feature>
<dbReference type="InterPro" id="IPR008763">
    <property type="entry name" value="Peptidase_S55"/>
</dbReference>
<feature type="compositionally biased region" description="Pro residues" evidence="1">
    <location>
        <begin position="627"/>
        <end position="650"/>
    </location>
</feature>
<evidence type="ECO:0000313" key="3">
    <source>
        <dbReference type="EMBL" id="MCS3918330.1"/>
    </source>
</evidence>
<name>A0ABT2EKE9_9BACT</name>
<dbReference type="Gene3D" id="2.130.10.10">
    <property type="entry name" value="YVTN repeat-like/Quinoprotein amine dehydrogenase"/>
    <property type="match status" value="1"/>
</dbReference>
<dbReference type="PANTHER" id="PTHR40274">
    <property type="entry name" value="VIRGINIAMYCIN B LYASE"/>
    <property type="match status" value="1"/>
</dbReference>
<feature type="region of interest" description="Disordered" evidence="1">
    <location>
        <begin position="617"/>
        <end position="658"/>
    </location>
</feature>
<dbReference type="InterPro" id="IPR015943">
    <property type="entry name" value="WD40/YVTN_repeat-like_dom_sf"/>
</dbReference>
<feature type="compositionally biased region" description="Low complexity" evidence="1">
    <location>
        <begin position="1262"/>
        <end position="1278"/>
    </location>
</feature>
<dbReference type="Pfam" id="PF07494">
    <property type="entry name" value="Reg_prop"/>
    <property type="match status" value="1"/>
</dbReference>
<evidence type="ECO:0000259" key="2">
    <source>
        <dbReference type="PROSITE" id="PS51494"/>
    </source>
</evidence>
<evidence type="ECO:0000313" key="4">
    <source>
        <dbReference type="Proteomes" id="UP001204798"/>
    </source>
</evidence>
<sequence>MRRLILCSVLVSLIAGNLLALGPNDILPPSKIRPGMKGYGLSVFKGTQIERFPITVLGVLERSDFDMDAILIRIDGGTVVQRKSGVIAGMSGSPIFINGKLIGAISFGWYFPKEPICGVTPITAMLACTEPQKFPSPRLTTGVLRPRGSPIIVSGKSIHRVWVAANPKEAEAIKEKLRPDEGLLVPIATPLLVSGVPRSVLPLLQRMLEPYNVVVMEGASGKATSLPVKDAPIRPGSALGVQIVGGDVDFTAVGTVTWVEGNKVWAFGHSMMELGSVDLPITSAYVLDILPSYQFSFKLAVSLKERGRLTQDRLFAVAGELGKPAQTVPMQVTVRNFAQRLQRHYDLKLASHRELVRLGAYISLLGALTSAVSSAEEGSTYMRLKVEAKDLPPIERENWFPAEGGIGFGGILLILLGGARTSPLAELADIVEAATGNRFGEVKFTRIQTEIEFHPQRRTAWIDRVTARKTKVKPGEKVPVTLTLKGWGGFERTMTVDLEVPQNAKPGRIRFLIGGGMMGETVRQQSGYRRPRPRSLKELWEQLRDVYANNEVIIATSPLTSGVEIAGKRWESLPSSTIEALLSMGSSDIQPIRDYREKRFPFDRILTGIASIILTVEAEEREKEAPPRMPRMEAPPPPPSPSGPSGPPQSPEGGEEEMTTLVLQRLLTLPLIQQLRDPVERAWFEIQTIRQKWRDEESFARWFVSLAPFALQREEKIDKEQPPQPPDWEEVRRLSPDQPERKEQPAQPQQPSAPTQPTARTQPLARQPKTWVLDKGEDWLKGKLDGTVVATDGTVTLGYHAKTLYNPEETVGAFCLLPSSGSSLLVGTIGPARLMRVDADGKKEVVAEISDEAAVTAIAKAPDNSVWFATAPSGKVFRIASESEKPEQICSVNATIWAIAFFDDGTAVLATGPEGKVLTIPKGAKEPKLLVQLPDRHALALAKGIDGSIFVGTTPRGKVYRLKPDGKVETVFEAPQNPVQALAVDKKGNLYVGTSGSAIIYLVAPDGSWKELRRFTPERDIMAMVGLDDGVIVATGSPGKLYRLTSDGVATWLYDSQQTHLLSVAVNGDAICTIPSGSGEVVALHRNSEGIYNSPILDAGQIARWGVLRFIADVPEGAQVLVQARSGNTAYPDSTWSNWTPPVAISESVLTCPPARYLQLRFLLRTNDTQKAPVLKRVSVAYFPKNQPPKLTVQEPTAGAVLSGRVTIRWRGEDPDRDRLSYEVFYSSDNGKTWHQIREGTTQPTQPRKQEEKQERQESKPESQPQQPQPSSATTASSINWDTTKVPDGVYWLKVIASDRIPNPDDPQTTEQIVAPIIVDNTPPTLGTHAVKREGNKLLVPAYDNTAVGSAEYRAEGGEWIAATCQDGVFDQPYEVLVIDLSKLPSNAKTVEVRVRDFAGNERVVKLNVP</sequence>
<feature type="region of interest" description="Disordered" evidence="1">
    <location>
        <begin position="714"/>
        <end position="768"/>
    </location>
</feature>
<accession>A0ABT2EKE9</accession>
<dbReference type="InterPro" id="IPR051344">
    <property type="entry name" value="Vgb"/>
</dbReference>
<dbReference type="PANTHER" id="PTHR40274:SF4">
    <property type="entry name" value="BLL1406 PROTEIN"/>
    <property type="match status" value="1"/>
</dbReference>
<dbReference type="InterPro" id="IPR011110">
    <property type="entry name" value="Reg_prop"/>
</dbReference>
<proteinExistence type="predicted"/>
<dbReference type="RefSeq" id="WP_259094016.1">
    <property type="nucleotide sequence ID" value="NZ_CP130454.1"/>
</dbReference>
<comment type="caution">
    <text evidence="3">The sequence shown here is derived from an EMBL/GenBank/DDBJ whole genome shotgun (WGS) entry which is preliminary data.</text>
</comment>
<feature type="region of interest" description="Disordered" evidence="1">
    <location>
        <begin position="1233"/>
        <end position="1282"/>
    </location>
</feature>
<organism evidence="3 4">
    <name type="scientific">Candidatus Fervidibacter sacchari</name>
    <dbReference type="NCBI Taxonomy" id="1448929"/>
    <lineage>
        <taxon>Bacteria</taxon>
        <taxon>Candidatus Fervidibacterota</taxon>
        <taxon>Candidatus Fervidibacter</taxon>
    </lineage>
</organism>
<feature type="compositionally biased region" description="Basic and acidic residues" evidence="1">
    <location>
        <begin position="729"/>
        <end position="744"/>
    </location>
</feature>
<dbReference type="SUPFAM" id="SSF101898">
    <property type="entry name" value="NHL repeat"/>
    <property type="match status" value="1"/>
</dbReference>
<dbReference type="Proteomes" id="UP001204798">
    <property type="component" value="Unassembled WGS sequence"/>
</dbReference>
<dbReference type="Pfam" id="PF05580">
    <property type="entry name" value="Peptidase_S55"/>
    <property type="match status" value="1"/>
</dbReference>
<dbReference type="SUPFAM" id="SSF110296">
    <property type="entry name" value="Oligoxyloglucan reducing end-specific cellobiohydrolase"/>
    <property type="match status" value="1"/>
</dbReference>
<feature type="domain" description="Peptidase S55" evidence="2">
    <location>
        <begin position="1"/>
        <end position="141"/>
    </location>
</feature>